<feature type="non-terminal residue" evidence="4">
    <location>
        <position position="1"/>
    </location>
</feature>
<evidence type="ECO:0000313" key="5">
    <source>
        <dbReference type="Proteomes" id="UP000316759"/>
    </source>
</evidence>
<dbReference type="GO" id="GO:0030174">
    <property type="term" value="P:regulation of DNA-templated DNA replication initiation"/>
    <property type="evidence" value="ECO:0007669"/>
    <property type="project" value="InterPro"/>
</dbReference>
<dbReference type="GO" id="GO:0000278">
    <property type="term" value="P:mitotic cell cycle"/>
    <property type="evidence" value="ECO:0007669"/>
    <property type="project" value="TreeGrafter"/>
</dbReference>
<dbReference type="CDD" id="cd08674">
    <property type="entry name" value="Cdt1_m"/>
    <property type="match status" value="1"/>
</dbReference>
<dbReference type="EMBL" id="SUNJ01007746">
    <property type="protein sequence ID" value="TPP61754.1"/>
    <property type="molecule type" value="Genomic_DNA"/>
</dbReference>
<dbReference type="Pfam" id="PF16679">
    <property type="entry name" value="CDT1_C"/>
    <property type="match status" value="1"/>
</dbReference>
<dbReference type="PANTHER" id="PTHR28637">
    <property type="entry name" value="DNA REPLICATION FACTOR CDT1"/>
    <property type="match status" value="1"/>
</dbReference>
<dbReference type="SUPFAM" id="SSF46785">
    <property type="entry name" value="Winged helix' DNA-binding domain"/>
    <property type="match status" value="1"/>
</dbReference>
<dbReference type="Pfam" id="PF08839">
    <property type="entry name" value="CDT1"/>
    <property type="match status" value="2"/>
</dbReference>
<dbReference type="GO" id="GO:0003677">
    <property type="term" value="F:DNA binding"/>
    <property type="evidence" value="ECO:0007669"/>
    <property type="project" value="InterPro"/>
</dbReference>
<dbReference type="InterPro" id="IPR045173">
    <property type="entry name" value="Cdt1"/>
</dbReference>
<keyword evidence="2" id="KW-0131">Cell cycle</keyword>
<dbReference type="GO" id="GO:0071163">
    <property type="term" value="P:DNA replication preinitiation complex assembly"/>
    <property type="evidence" value="ECO:0007669"/>
    <property type="project" value="InterPro"/>
</dbReference>
<feature type="domain" description="CDT1 Geminin-binding" evidence="3">
    <location>
        <begin position="134"/>
        <end position="270"/>
    </location>
</feature>
<evidence type="ECO:0000256" key="2">
    <source>
        <dbReference type="ARBA" id="ARBA00023306"/>
    </source>
</evidence>
<evidence type="ECO:0000259" key="3">
    <source>
        <dbReference type="SMART" id="SM01075"/>
    </source>
</evidence>
<keyword evidence="5" id="KW-1185">Reference proteome</keyword>
<name>A0A504YKE6_FASGI</name>
<reference evidence="4 5" key="1">
    <citation type="submission" date="2019-04" db="EMBL/GenBank/DDBJ databases">
        <title>Annotation for the trematode Fasciola gigantica.</title>
        <authorList>
            <person name="Choi Y.-J."/>
        </authorList>
    </citation>
    <scope>NUCLEOTIDE SEQUENCE [LARGE SCALE GENOMIC DNA]</scope>
    <source>
        <strain evidence="4">Uganda_cow_1</strain>
    </source>
</reference>
<proteinExistence type="inferred from homology"/>
<dbReference type="InterPro" id="IPR014939">
    <property type="entry name" value="CDT1_Gemini-bd-like"/>
</dbReference>
<comment type="similarity">
    <text evidence="1">Belongs to the Cdt1 family.</text>
</comment>
<dbReference type="Gene3D" id="1.10.10.1420">
    <property type="entry name" value="DNA replication factor Cdt1, C-terminal WH domain"/>
    <property type="match status" value="1"/>
</dbReference>
<dbReference type="InterPro" id="IPR038090">
    <property type="entry name" value="Cdt1_C_WH_dom_sf"/>
</dbReference>
<evidence type="ECO:0000256" key="1">
    <source>
        <dbReference type="ARBA" id="ARBA00008356"/>
    </source>
</evidence>
<evidence type="ECO:0000313" key="4">
    <source>
        <dbReference type="EMBL" id="TPP61754.1"/>
    </source>
</evidence>
<comment type="caution">
    <text evidence="4">The sequence shown here is derived from an EMBL/GenBank/DDBJ whole genome shotgun (WGS) entry which is preliminary data.</text>
</comment>
<sequence>TRPRGRKVINLSKQSTITWSPVSHEPSANAISESKADGVTKSTVFTADKIKVSLINLSKFSRRIDKLPLDSTVLLPSTFETVPAHTRFAHLAVAPVPAVTDKEAESVVHKLVTPVSTDTELTQTEEKIPTGLPLPSNFRALLEMFRSCDTVVSMLHNRKELCSFDKLKPAVQEVVRRFFIYRYFVDGTQSGHDSPSKGHLVFTGTRLIQRRNRFHRLLLGIVMHAHREFLKTLPGVSATDLPDDTELRRWHPKFALDTAVPPIKPSPLPIKPSDMEQKITTAKDAVRAFQARALFLEAEACQNVAASRLQNVVSNIPSPTKASACSPRKVRARENERRFLTELTKSNIPESRRAVYAHLPSFIPQVWTVMRTGNGRPLPLTVVAGRIAGGYHGGLSVDTIMEHLNILIELCPSWLQKLDWTTPHLKVCAPKSSVKEILDNVKDTLLKEGYQL</sequence>
<dbReference type="GO" id="GO:0070182">
    <property type="term" value="F:DNA polymerase binding"/>
    <property type="evidence" value="ECO:0007669"/>
    <property type="project" value="TreeGrafter"/>
</dbReference>
<dbReference type="GO" id="GO:0000076">
    <property type="term" value="P:DNA replication checkpoint signaling"/>
    <property type="evidence" value="ECO:0007669"/>
    <property type="project" value="TreeGrafter"/>
</dbReference>
<dbReference type="Proteomes" id="UP000316759">
    <property type="component" value="Unassembled WGS sequence"/>
</dbReference>
<gene>
    <name evidence="4" type="ORF">FGIG_11340</name>
</gene>
<organism evidence="4 5">
    <name type="scientific">Fasciola gigantica</name>
    <name type="common">Giant liver fluke</name>
    <dbReference type="NCBI Taxonomy" id="46835"/>
    <lineage>
        <taxon>Eukaryota</taxon>
        <taxon>Metazoa</taxon>
        <taxon>Spiralia</taxon>
        <taxon>Lophotrochozoa</taxon>
        <taxon>Platyhelminthes</taxon>
        <taxon>Trematoda</taxon>
        <taxon>Digenea</taxon>
        <taxon>Plagiorchiida</taxon>
        <taxon>Echinostomata</taxon>
        <taxon>Echinostomatoidea</taxon>
        <taxon>Fasciolidae</taxon>
        <taxon>Fasciola</taxon>
    </lineage>
</organism>
<protein>
    <recommendedName>
        <fullName evidence="3">CDT1 Geminin-binding domain-containing protein</fullName>
    </recommendedName>
</protein>
<dbReference type="InterPro" id="IPR032054">
    <property type="entry name" value="Cdt1_C"/>
</dbReference>
<dbReference type="InterPro" id="IPR036390">
    <property type="entry name" value="WH_DNA-bd_sf"/>
</dbReference>
<dbReference type="AlphaFoldDB" id="A0A504YKE6"/>
<dbReference type="OrthoDB" id="341730at2759"/>
<dbReference type="GO" id="GO:0005634">
    <property type="term" value="C:nucleus"/>
    <property type="evidence" value="ECO:0007669"/>
    <property type="project" value="TreeGrafter"/>
</dbReference>
<dbReference type="SMART" id="SM01075">
    <property type="entry name" value="CDT1"/>
    <property type="match status" value="1"/>
</dbReference>
<dbReference type="STRING" id="46835.A0A504YKE6"/>
<accession>A0A504YKE6</accession>
<dbReference type="PANTHER" id="PTHR28637:SF1">
    <property type="entry name" value="DNA REPLICATION FACTOR CDT1"/>
    <property type="match status" value="1"/>
</dbReference>